<dbReference type="AlphaFoldDB" id="A0A1J1LJ77"/>
<dbReference type="Gene3D" id="3.40.50.1010">
    <property type="entry name" value="5'-nuclease"/>
    <property type="match status" value="1"/>
</dbReference>
<name>A0A1J1LJ77_9CYAN</name>
<dbReference type="STRING" id="671072.PL9214430062"/>
<dbReference type="RefSeq" id="WP_072718850.1">
    <property type="nucleotide sequence ID" value="NZ_LN889796.1"/>
</dbReference>
<dbReference type="SUPFAM" id="SSF88723">
    <property type="entry name" value="PIN domain-like"/>
    <property type="match status" value="1"/>
</dbReference>
<feature type="domain" description="PIN" evidence="1">
    <location>
        <begin position="2"/>
        <end position="114"/>
    </location>
</feature>
<evidence type="ECO:0000313" key="2">
    <source>
        <dbReference type="EMBL" id="CUR32090.1"/>
    </source>
</evidence>
<sequence>MIYLDTHIVVWLYAGLTDKLSDLARSLMNTHDLYISPMVRLELKYLYEIGRISEQPDPIIADLGNLIGLRICEQDFNKVIGYSLGLDWTRDPFDRLIVAHAGVNGNILLTKDNIILANYVQAKWE</sequence>
<dbReference type="EMBL" id="CZDF01000148">
    <property type="protein sequence ID" value="CUR32090.1"/>
    <property type="molecule type" value="Genomic_DNA"/>
</dbReference>
<dbReference type="OrthoDB" id="9798990at2"/>
<dbReference type="InterPro" id="IPR002716">
    <property type="entry name" value="PIN_dom"/>
</dbReference>
<gene>
    <name evidence="2" type="ORF">PL9214430062</name>
</gene>
<proteinExistence type="predicted"/>
<keyword evidence="3" id="KW-1185">Reference proteome</keyword>
<accession>A0A1J1LJ77</accession>
<protein>
    <recommendedName>
        <fullName evidence="1">PIN domain-containing protein</fullName>
    </recommendedName>
</protein>
<dbReference type="InterPro" id="IPR029060">
    <property type="entry name" value="PIN-like_dom_sf"/>
</dbReference>
<reference evidence="3" key="1">
    <citation type="submission" date="2015-10" db="EMBL/GenBank/DDBJ databases">
        <authorList>
            <person name="Regsiter A."/>
            <person name="william w."/>
        </authorList>
    </citation>
    <scope>NUCLEOTIDE SEQUENCE [LARGE SCALE GENOMIC DNA]</scope>
</reference>
<evidence type="ECO:0000259" key="1">
    <source>
        <dbReference type="Pfam" id="PF01850"/>
    </source>
</evidence>
<organism evidence="2 3">
    <name type="scientific">Planktothrix tepida PCC 9214</name>
    <dbReference type="NCBI Taxonomy" id="671072"/>
    <lineage>
        <taxon>Bacteria</taxon>
        <taxon>Bacillati</taxon>
        <taxon>Cyanobacteriota</taxon>
        <taxon>Cyanophyceae</taxon>
        <taxon>Oscillatoriophycideae</taxon>
        <taxon>Oscillatoriales</taxon>
        <taxon>Microcoleaceae</taxon>
        <taxon>Planktothrix</taxon>
    </lineage>
</organism>
<evidence type="ECO:0000313" key="3">
    <source>
        <dbReference type="Proteomes" id="UP000184315"/>
    </source>
</evidence>
<dbReference type="Proteomes" id="UP000184315">
    <property type="component" value="Unassembled WGS sequence"/>
</dbReference>
<dbReference type="Pfam" id="PF01850">
    <property type="entry name" value="PIN"/>
    <property type="match status" value="1"/>
</dbReference>